<dbReference type="AlphaFoldDB" id="A0A840YYD1"/>
<keyword evidence="2" id="KW-1185">Reference proteome</keyword>
<dbReference type="Pfam" id="PF07275">
    <property type="entry name" value="ArdA"/>
    <property type="match status" value="1"/>
</dbReference>
<dbReference type="InterPro" id="IPR009899">
    <property type="entry name" value="ArdA"/>
</dbReference>
<organism evidence="1 2">
    <name type="scientific">Stakelama sediminis</name>
    <dbReference type="NCBI Taxonomy" id="463200"/>
    <lineage>
        <taxon>Bacteria</taxon>
        <taxon>Pseudomonadati</taxon>
        <taxon>Pseudomonadota</taxon>
        <taxon>Alphaproteobacteria</taxon>
        <taxon>Sphingomonadales</taxon>
        <taxon>Sphingomonadaceae</taxon>
        <taxon>Stakelama</taxon>
    </lineage>
</organism>
<protein>
    <submittedName>
        <fullName evidence="1">Antirestriction protein</fullName>
    </submittedName>
</protein>
<evidence type="ECO:0000313" key="1">
    <source>
        <dbReference type="EMBL" id="MBB5718532.1"/>
    </source>
</evidence>
<dbReference type="Gene3D" id="3.10.20.480">
    <property type="entry name" value="Antirestriction protein ArdA, domain 1"/>
    <property type="match status" value="1"/>
</dbReference>
<accession>A0A840YYD1</accession>
<comment type="caution">
    <text evidence="1">The sequence shown here is derived from an EMBL/GenBank/DDBJ whole genome shotgun (WGS) entry which is preliminary data.</text>
</comment>
<evidence type="ECO:0000313" key="2">
    <source>
        <dbReference type="Proteomes" id="UP000554342"/>
    </source>
</evidence>
<name>A0A840YYD1_9SPHN</name>
<sequence length="178" mass="19784">MGEAIAITKTENPRIYVACLAAYNNGYLHGRWIDAAQDAWAIYDDVKAMLAASPITEAEEWAIHDYEGFGNVRISEYAGFAYVSELAAFIAEHGELGLCLLEHYSGEIEEAREALEDRYIGTYSSLADYAQEVTEDSITIPQALAYYIDWQAMARDAEMSGDVFTVQTAWDSIHVFAG</sequence>
<dbReference type="RefSeq" id="WP_184002390.1">
    <property type="nucleotide sequence ID" value="NZ_BAABIF010000013.1"/>
</dbReference>
<dbReference type="EMBL" id="JACIJI010000002">
    <property type="protein sequence ID" value="MBB5718532.1"/>
    <property type="molecule type" value="Genomic_DNA"/>
</dbReference>
<proteinExistence type="predicted"/>
<dbReference type="Proteomes" id="UP000554342">
    <property type="component" value="Unassembled WGS sequence"/>
</dbReference>
<dbReference type="InterPro" id="IPR041895">
    <property type="entry name" value="ArdA_dom1"/>
</dbReference>
<dbReference type="Gene3D" id="1.10.10.1190">
    <property type="entry name" value="Antirestriction protein ArdA, domain 3"/>
    <property type="match status" value="1"/>
</dbReference>
<dbReference type="InterPro" id="IPR041893">
    <property type="entry name" value="ArdA_dom3"/>
</dbReference>
<reference evidence="1 2" key="1">
    <citation type="submission" date="2020-08" db="EMBL/GenBank/DDBJ databases">
        <title>Genomic Encyclopedia of Type Strains, Phase IV (KMG-IV): sequencing the most valuable type-strain genomes for metagenomic binning, comparative biology and taxonomic classification.</title>
        <authorList>
            <person name="Goeker M."/>
        </authorList>
    </citation>
    <scope>NUCLEOTIDE SEQUENCE [LARGE SCALE GENOMIC DNA]</scope>
    <source>
        <strain evidence="1 2">DSM 27203</strain>
    </source>
</reference>
<gene>
    <name evidence="1" type="ORF">FHR23_001455</name>
</gene>